<keyword evidence="2 8" id="KW-0479">Metal-binding</keyword>
<dbReference type="Pfam" id="PF14559">
    <property type="entry name" value="TPR_19"/>
    <property type="match status" value="1"/>
</dbReference>
<dbReference type="Pfam" id="PF01435">
    <property type="entry name" value="Peptidase_M48"/>
    <property type="match status" value="1"/>
</dbReference>
<dbReference type="HAMAP" id="MF_00997">
    <property type="entry name" value="Protease_BepA"/>
    <property type="match status" value="1"/>
</dbReference>
<dbReference type="Proteomes" id="UP000032352">
    <property type="component" value="Chromosome"/>
</dbReference>
<dbReference type="KEGG" id="tvd:SG34_010990"/>
<comment type="function">
    <text evidence="8">Functions as both a chaperone and a metalloprotease. Maintains the integrity of the outer membrane by promoting either the assembly or the elimination of outer membrane proteins, depending on their folding state.</text>
</comment>
<dbReference type="InterPro" id="IPR001915">
    <property type="entry name" value="Peptidase_M48"/>
</dbReference>
<sequence precursor="true">MKYVISTKRKKILFTLKPLLIAIGLAAASGLAGAAETDKNRLPEIGTAGGSILSLDKEQQIGDALKRQLRGSQPLINDPVLMEYINDLGNQLVKNAIDVSYPFDFFLINNKELNAFAFFGGHVGVHSGLLTTADNESELASVLAHEISHVTQRHLARRLESQSRSQPLTMAGMLSGVLLTLVNPTVGMAALSTSMAAQQQAGINYTRGNEKEADRVGIALLANSNFDPQAAPQFFAKMAEQYRYKSKPPAMLLTHPLPESRISDARLRAQNFAPNPRPPKLSFELAKARIQARYEGNPKDNIKNFHYILEKSRYRLKAATEYGLALSYFEDKQYQQAKTILTRLLKQDKTNLFYVDALSDVYIQLKQFEQGLGMLSELNLLMPNNQVVALNYANVLMEAKKYQQAADILNDFLLVKPDNFIAYDLLTAVYRRYGKTALMHVSRAETLALLGNYQRAIDELQTGYEFADGKPLVQKRIKARVLQFQEQENSLKRL</sequence>
<keyword evidence="4 8" id="KW-0574">Periplasm</keyword>
<keyword evidence="6 8" id="KW-0862">Zinc</keyword>
<dbReference type="CDD" id="cd07333">
    <property type="entry name" value="M48C_bepA_like"/>
    <property type="match status" value="1"/>
</dbReference>
<comment type="cofactor">
    <cofactor evidence="8">
        <name>Zn(2+)</name>
        <dbReference type="ChEBI" id="CHEBI:29105"/>
    </cofactor>
    <text evidence="8">Binds 1 zinc ion per subunit.</text>
</comment>
<dbReference type="EC" id="3.4.-.-" evidence="8"/>
<feature type="domain" description="Peptidase M48" evidence="9">
    <location>
        <begin position="84"/>
        <end position="266"/>
    </location>
</feature>
<evidence type="ECO:0000256" key="4">
    <source>
        <dbReference type="ARBA" id="ARBA00022764"/>
    </source>
</evidence>
<feature type="active site" evidence="8">
    <location>
        <position position="146"/>
    </location>
</feature>
<dbReference type="InterPro" id="IPR051156">
    <property type="entry name" value="Mito/Outer_Membr_Metalloprot"/>
</dbReference>
<evidence type="ECO:0000313" key="11">
    <source>
        <dbReference type="Proteomes" id="UP000032352"/>
    </source>
</evidence>
<evidence type="ECO:0000313" key="10">
    <source>
        <dbReference type="EMBL" id="WDE07356.1"/>
    </source>
</evidence>
<dbReference type="Gene3D" id="1.25.40.10">
    <property type="entry name" value="Tetratricopeptide repeat domain"/>
    <property type="match status" value="1"/>
</dbReference>
<keyword evidence="1 8" id="KW-0645">Protease</keyword>
<evidence type="ECO:0000256" key="5">
    <source>
        <dbReference type="ARBA" id="ARBA00022801"/>
    </source>
</evidence>
<accession>A0AAE9Z5Y4</accession>
<dbReference type="InterPro" id="IPR011990">
    <property type="entry name" value="TPR-like_helical_dom_sf"/>
</dbReference>
<feature type="signal peptide" evidence="8">
    <location>
        <begin position="1"/>
        <end position="34"/>
    </location>
</feature>
<dbReference type="EMBL" id="CP059733">
    <property type="protein sequence ID" value="WDE07356.1"/>
    <property type="molecule type" value="Genomic_DNA"/>
</dbReference>
<feature type="binding site" evidence="8">
    <location>
        <position position="149"/>
    </location>
    <ligand>
        <name>Zn(2+)</name>
        <dbReference type="ChEBI" id="CHEBI:29105"/>
        <note>catalytic</note>
    </ligand>
</feature>
<organism evidence="10 11">
    <name type="scientific">Thalassomonas viridans</name>
    <dbReference type="NCBI Taxonomy" id="137584"/>
    <lineage>
        <taxon>Bacteria</taxon>
        <taxon>Pseudomonadati</taxon>
        <taxon>Pseudomonadota</taxon>
        <taxon>Gammaproteobacteria</taxon>
        <taxon>Alteromonadales</taxon>
        <taxon>Colwelliaceae</taxon>
        <taxon>Thalassomonas</taxon>
    </lineage>
</organism>
<dbReference type="GO" id="GO:0004222">
    <property type="term" value="F:metalloendopeptidase activity"/>
    <property type="evidence" value="ECO:0007669"/>
    <property type="project" value="InterPro"/>
</dbReference>
<evidence type="ECO:0000256" key="7">
    <source>
        <dbReference type="ARBA" id="ARBA00023049"/>
    </source>
</evidence>
<keyword evidence="7 8" id="KW-0482">Metalloprotease</keyword>
<dbReference type="GO" id="GO:0042597">
    <property type="term" value="C:periplasmic space"/>
    <property type="evidence" value="ECO:0007669"/>
    <property type="project" value="UniProtKB-SubCell"/>
</dbReference>
<reference evidence="10 11" key="1">
    <citation type="journal article" date="2015" name="Genome Announc.">
        <title>Draft Genome Sequences of Marine Isolates of Thalassomonas viridans and Thalassomonas actiniarum.</title>
        <authorList>
            <person name="Olonade I."/>
            <person name="van Zyl L.J."/>
            <person name="Trindade M."/>
        </authorList>
    </citation>
    <scope>NUCLEOTIDE SEQUENCE [LARGE SCALE GENOMIC DNA]</scope>
    <source>
        <strain evidence="10 11">XOM25</strain>
    </source>
</reference>
<gene>
    <name evidence="10" type="ORF">SG34_010990</name>
</gene>
<evidence type="ECO:0000256" key="6">
    <source>
        <dbReference type="ARBA" id="ARBA00022833"/>
    </source>
</evidence>
<name>A0AAE9Z5Y4_9GAMM</name>
<evidence type="ECO:0000256" key="8">
    <source>
        <dbReference type="HAMAP-Rule" id="MF_00997"/>
    </source>
</evidence>
<dbReference type="GO" id="GO:0016020">
    <property type="term" value="C:membrane"/>
    <property type="evidence" value="ECO:0007669"/>
    <property type="project" value="InterPro"/>
</dbReference>
<dbReference type="GO" id="GO:0008270">
    <property type="term" value="F:zinc ion binding"/>
    <property type="evidence" value="ECO:0007669"/>
    <property type="project" value="UniProtKB-UniRule"/>
</dbReference>
<comment type="subcellular location">
    <subcellularLocation>
        <location evidence="8">Periplasm</location>
    </subcellularLocation>
</comment>
<keyword evidence="5 8" id="KW-0378">Hydrolase</keyword>
<keyword evidence="11" id="KW-1185">Reference proteome</keyword>
<dbReference type="PANTHER" id="PTHR22726:SF1">
    <property type="entry name" value="METALLOENDOPEPTIDASE OMA1, MITOCHONDRIAL"/>
    <property type="match status" value="1"/>
</dbReference>
<evidence type="ECO:0000256" key="2">
    <source>
        <dbReference type="ARBA" id="ARBA00022723"/>
    </source>
</evidence>
<dbReference type="Gene3D" id="3.30.2010.10">
    <property type="entry name" value="Metalloproteases ('zincins'), catalytic domain"/>
    <property type="match status" value="1"/>
</dbReference>
<dbReference type="SMART" id="SM00028">
    <property type="entry name" value="TPR"/>
    <property type="match status" value="2"/>
</dbReference>
<comment type="similarity">
    <text evidence="8">Belongs to the peptidase M48 family. BepA subfamily.</text>
</comment>
<feature type="active site" description="Proton donor" evidence="8">
    <location>
        <position position="214"/>
    </location>
</feature>
<dbReference type="InterPro" id="IPR030873">
    <property type="entry name" value="Protease_BepA"/>
</dbReference>
<dbReference type="GO" id="GO:0051603">
    <property type="term" value="P:proteolysis involved in protein catabolic process"/>
    <property type="evidence" value="ECO:0007669"/>
    <property type="project" value="TreeGrafter"/>
</dbReference>
<dbReference type="Pfam" id="PF13174">
    <property type="entry name" value="TPR_6"/>
    <property type="match status" value="1"/>
</dbReference>
<evidence type="ECO:0000259" key="9">
    <source>
        <dbReference type="Pfam" id="PF01435"/>
    </source>
</evidence>
<evidence type="ECO:0000256" key="1">
    <source>
        <dbReference type="ARBA" id="ARBA00022670"/>
    </source>
</evidence>
<reference evidence="10 11" key="2">
    <citation type="journal article" date="2022" name="Mar. Drugs">
        <title>Bioassay-Guided Fractionation Leads to the Detection of Cholic Acid Generated by the Rare Thalassomonas sp.</title>
        <authorList>
            <person name="Pheiffer F."/>
            <person name="Schneider Y.K."/>
            <person name="Hansen E.H."/>
            <person name="Andersen J.H."/>
            <person name="Isaksson J."/>
            <person name="Busche T."/>
            <person name="R C."/>
            <person name="Kalinowski J."/>
            <person name="Zyl L.V."/>
            <person name="Trindade M."/>
        </authorList>
    </citation>
    <scope>NUCLEOTIDE SEQUENCE [LARGE SCALE GENOMIC DNA]</scope>
    <source>
        <strain evidence="10 11">XOM25</strain>
    </source>
</reference>
<keyword evidence="3 8" id="KW-0732">Signal</keyword>
<dbReference type="SUPFAM" id="SSF48452">
    <property type="entry name" value="TPR-like"/>
    <property type="match status" value="1"/>
</dbReference>
<protein>
    <recommendedName>
        <fullName evidence="8">Putative beta-barrel assembly-enhancing protease</fullName>
        <ecNumber evidence="8">3.4.-.-</ecNumber>
    </recommendedName>
</protein>
<feature type="binding site" evidence="8">
    <location>
        <position position="210"/>
    </location>
    <ligand>
        <name>Zn(2+)</name>
        <dbReference type="ChEBI" id="CHEBI:29105"/>
        <note>catalytic</note>
    </ligand>
</feature>
<feature type="chain" id="PRO_5041752695" description="Putative beta-barrel assembly-enhancing protease" evidence="8">
    <location>
        <begin position="35"/>
        <end position="494"/>
    </location>
</feature>
<dbReference type="InterPro" id="IPR019734">
    <property type="entry name" value="TPR_rpt"/>
</dbReference>
<dbReference type="PANTHER" id="PTHR22726">
    <property type="entry name" value="METALLOENDOPEPTIDASE OMA1"/>
    <property type="match status" value="1"/>
</dbReference>
<feature type="binding site" evidence="8">
    <location>
        <position position="145"/>
    </location>
    <ligand>
        <name>Zn(2+)</name>
        <dbReference type="ChEBI" id="CHEBI:29105"/>
        <note>catalytic</note>
    </ligand>
</feature>
<proteinExistence type="inferred from homology"/>
<dbReference type="AlphaFoldDB" id="A0AAE9Z5Y4"/>
<evidence type="ECO:0000256" key="3">
    <source>
        <dbReference type="ARBA" id="ARBA00022729"/>
    </source>
</evidence>